<dbReference type="GO" id="GO:0005524">
    <property type="term" value="F:ATP binding"/>
    <property type="evidence" value="ECO:0007669"/>
    <property type="project" value="UniProtKB-KW"/>
</dbReference>
<evidence type="ECO:0000256" key="1">
    <source>
        <dbReference type="ARBA" id="ARBA00022741"/>
    </source>
</evidence>
<dbReference type="AlphaFoldDB" id="A0AAN8MW28"/>
<evidence type="ECO:0000313" key="5">
    <source>
        <dbReference type="Proteomes" id="UP001313282"/>
    </source>
</evidence>
<sequence length="597" mass="66528">MDRLVQKAVDDHRVTIWVSTTHESKKALPNYLLEAGWGDSGKLICCIHPTDAGARQAAEPQTDIESTNSSAAYSILFETSSTPKTKIIHTSARLVIQEALVDPLLNHYSVVIVNDYHLRTLQIDLILGLLKKILKKRNDIHILVAGATPESYEALSIYLPGAKTLSLNTSPYTLDLHNTSASIENYVTAALETVLALSSAQIPGNTVVFLPSREGVEFKKRLEDSSWPSSEHPIVRSVDTLFELEGFEKDIEDAESANYIIITSLRAEMVARRIPVTTVVDSGFQELRYNRYGFASIPRTQPISQENANQRARIAGLYAPGRCYRLYPEAQFDGFQKTETPEILRTSLDHSVLQLKSLGVDNILRFDYLSPPSSLMIAEALDRLAAIGALDGDAELTKPFGERLAQLPLKPLHGALLLRSLDRGCFDQILSLIAVYLSKGDYFDHEKSQPFVAQEGDSLTWLNIYESFIKSGSAPARGNWCRKHGLSEQRLLKAVDIRDQMLRILQHRNIKTAKSELATSMTIIRCIASVYKRNTALRLSNGTFRTTDGSLEVKIHPSSVLYNLNPGFIVFEEVVERDGKLFAKDVTAVEKDWVEGI</sequence>
<feature type="domain" description="Helicase-associated" evidence="3">
    <location>
        <begin position="379"/>
        <end position="462"/>
    </location>
</feature>
<dbReference type="SMART" id="SM00847">
    <property type="entry name" value="HA2"/>
    <property type="match status" value="1"/>
</dbReference>
<evidence type="ECO:0000256" key="2">
    <source>
        <dbReference type="ARBA" id="ARBA00022840"/>
    </source>
</evidence>
<reference evidence="4 5" key="1">
    <citation type="submission" date="2019-10" db="EMBL/GenBank/DDBJ databases">
        <authorList>
            <person name="Palmer J.M."/>
        </authorList>
    </citation>
    <scope>NUCLEOTIDE SEQUENCE [LARGE SCALE GENOMIC DNA]</scope>
    <source>
        <strain evidence="4 5">TWF718</strain>
    </source>
</reference>
<dbReference type="InterPro" id="IPR048333">
    <property type="entry name" value="HA2_WH"/>
</dbReference>
<gene>
    <name evidence="4" type="ORF">TWF718_004857</name>
</gene>
<dbReference type="SUPFAM" id="SSF52540">
    <property type="entry name" value="P-loop containing nucleoside triphosphate hydrolases"/>
    <property type="match status" value="1"/>
</dbReference>
<evidence type="ECO:0000313" key="4">
    <source>
        <dbReference type="EMBL" id="KAK6351709.1"/>
    </source>
</evidence>
<dbReference type="InterPro" id="IPR011709">
    <property type="entry name" value="DEAD-box_helicase_OB_fold"/>
</dbReference>
<evidence type="ECO:0000259" key="3">
    <source>
        <dbReference type="SMART" id="SM00847"/>
    </source>
</evidence>
<accession>A0AAN8MW28</accession>
<organism evidence="4 5">
    <name type="scientific">Orbilia javanica</name>
    <dbReference type="NCBI Taxonomy" id="47235"/>
    <lineage>
        <taxon>Eukaryota</taxon>
        <taxon>Fungi</taxon>
        <taxon>Dikarya</taxon>
        <taxon>Ascomycota</taxon>
        <taxon>Pezizomycotina</taxon>
        <taxon>Orbiliomycetes</taxon>
        <taxon>Orbiliales</taxon>
        <taxon>Orbiliaceae</taxon>
        <taxon>Orbilia</taxon>
    </lineage>
</organism>
<comment type="caution">
    <text evidence="4">The sequence shown here is derived from an EMBL/GenBank/DDBJ whole genome shotgun (WGS) entry which is preliminary data.</text>
</comment>
<keyword evidence="2" id="KW-0067">ATP-binding</keyword>
<dbReference type="InterPro" id="IPR007502">
    <property type="entry name" value="Helicase-assoc_dom"/>
</dbReference>
<dbReference type="Pfam" id="PF04408">
    <property type="entry name" value="WHD_HA2"/>
    <property type="match status" value="1"/>
</dbReference>
<dbReference type="EMBL" id="JAVHNR010000002">
    <property type="protein sequence ID" value="KAK6351709.1"/>
    <property type="molecule type" value="Genomic_DNA"/>
</dbReference>
<dbReference type="PANTHER" id="PTHR18934:SF136">
    <property type="entry name" value="ATP-DEPENDENT RNA HELICASE DHX35-RELATED"/>
    <property type="match status" value="1"/>
</dbReference>
<dbReference type="PANTHER" id="PTHR18934">
    <property type="entry name" value="ATP-DEPENDENT RNA HELICASE"/>
    <property type="match status" value="1"/>
</dbReference>
<dbReference type="InterPro" id="IPR042035">
    <property type="entry name" value="DEAH_win-hel_dom"/>
</dbReference>
<proteinExistence type="predicted"/>
<dbReference type="GO" id="GO:0003723">
    <property type="term" value="F:RNA binding"/>
    <property type="evidence" value="ECO:0007669"/>
    <property type="project" value="TreeGrafter"/>
</dbReference>
<dbReference type="Pfam" id="PF07717">
    <property type="entry name" value="OB_NTP_bind"/>
    <property type="match status" value="1"/>
</dbReference>
<dbReference type="GO" id="GO:0004386">
    <property type="term" value="F:helicase activity"/>
    <property type="evidence" value="ECO:0007669"/>
    <property type="project" value="TreeGrafter"/>
</dbReference>
<dbReference type="InterPro" id="IPR027417">
    <property type="entry name" value="P-loop_NTPase"/>
</dbReference>
<dbReference type="Gene3D" id="3.40.50.300">
    <property type="entry name" value="P-loop containing nucleotide triphosphate hydrolases"/>
    <property type="match status" value="2"/>
</dbReference>
<dbReference type="Gene3D" id="1.10.10.2130">
    <property type="entry name" value="DEAH helicase family, winged-helix domain"/>
    <property type="match status" value="1"/>
</dbReference>
<name>A0AAN8MW28_9PEZI</name>
<dbReference type="Proteomes" id="UP001313282">
    <property type="component" value="Unassembled WGS sequence"/>
</dbReference>
<protein>
    <recommendedName>
        <fullName evidence="3">Helicase-associated domain-containing protein</fullName>
    </recommendedName>
</protein>
<keyword evidence="5" id="KW-1185">Reference proteome</keyword>
<keyword evidence="1" id="KW-0547">Nucleotide-binding</keyword>